<evidence type="ECO:0000256" key="1">
    <source>
        <dbReference type="SAM" id="Phobius"/>
    </source>
</evidence>
<evidence type="ECO:0000313" key="2">
    <source>
        <dbReference type="EMBL" id="TKR96041.1"/>
    </source>
</evidence>
<dbReference type="EMBL" id="AZBU02000002">
    <property type="protein sequence ID" value="TKR96041.1"/>
    <property type="molecule type" value="Genomic_DNA"/>
</dbReference>
<comment type="caution">
    <text evidence="2">The sequence shown here is derived from an EMBL/GenBank/DDBJ whole genome shotgun (WGS) entry which is preliminary data.</text>
</comment>
<keyword evidence="1" id="KW-1133">Transmembrane helix</keyword>
<feature type="transmembrane region" description="Helical" evidence="1">
    <location>
        <begin position="52"/>
        <end position="73"/>
    </location>
</feature>
<evidence type="ECO:0000313" key="3">
    <source>
        <dbReference type="Proteomes" id="UP000298663"/>
    </source>
</evidence>
<keyword evidence="3" id="KW-1185">Reference proteome</keyword>
<organism evidence="2 3">
    <name type="scientific">Steinernema carpocapsae</name>
    <name type="common">Entomopathogenic nematode</name>
    <dbReference type="NCBI Taxonomy" id="34508"/>
    <lineage>
        <taxon>Eukaryota</taxon>
        <taxon>Metazoa</taxon>
        <taxon>Ecdysozoa</taxon>
        <taxon>Nematoda</taxon>
        <taxon>Chromadorea</taxon>
        <taxon>Rhabditida</taxon>
        <taxon>Tylenchina</taxon>
        <taxon>Panagrolaimomorpha</taxon>
        <taxon>Strongyloidoidea</taxon>
        <taxon>Steinernematidae</taxon>
        <taxon>Steinernema</taxon>
    </lineage>
</organism>
<gene>
    <name evidence="2" type="ORF">L596_010119</name>
</gene>
<feature type="transmembrane region" description="Helical" evidence="1">
    <location>
        <begin position="16"/>
        <end position="40"/>
    </location>
</feature>
<dbReference type="AlphaFoldDB" id="A0A4U5PI55"/>
<keyword evidence="1" id="KW-0472">Membrane</keyword>
<reference evidence="2 3" key="1">
    <citation type="journal article" date="2015" name="Genome Biol.">
        <title>Comparative genomics of Steinernema reveals deeply conserved gene regulatory networks.</title>
        <authorList>
            <person name="Dillman A.R."/>
            <person name="Macchietto M."/>
            <person name="Porter C.F."/>
            <person name="Rogers A."/>
            <person name="Williams B."/>
            <person name="Antoshechkin I."/>
            <person name="Lee M.M."/>
            <person name="Goodwin Z."/>
            <person name="Lu X."/>
            <person name="Lewis E.E."/>
            <person name="Goodrich-Blair H."/>
            <person name="Stock S.P."/>
            <person name="Adams B.J."/>
            <person name="Sternberg P.W."/>
            <person name="Mortazavi A."/>
        </authorList>
    </citation>
    <scope>NUCLEOTIDE SEQUENCE [LARGE SCALE GENOMIC DNA]</scope>
    <source>
        <strain evidence="2 3">ALL</strain>
    </source>
</reference>
<name>A0A4U5PI55_STECR</name>
<sequence length="133" mass="14501">MAFAAEFPKHFFHYRYILSEAGCVTGMLLNVLIVVGICLVKKDVRKNYQLNVMLSTIVDIFYASMYALTLPGFSFENNLSVVITGPIALLNSLNSASTPSYFTQFPTTLISTSSPYPSSNAILSSASPESPNT</sequence>
<proteinExistence type="predicted"/>
<accession>A0A4U5PI55</accession>
<keyword evidence="1" id="KW-0812">Transmembrane</keyword>
<protein>
    <submittedName>
        <fullName evidence="2">Uncharacterized protein</fullName>
    </submittedName>
</protein>
<dbReference type="Proteomes" id="UP000298663">
    <property type="component" value="Unassembled WGS sequence"/>
</dbReference>
<reference evidence="2 3" key="2">
    <citation type="journal article" date="2019" name="G3 (Bethesda)">
        <title>Hybrid Assembly of the Genome of the Entomopathogenic Nematode Steinernema carpocapsae Identifies the X-Chromosome.</title>
        <authorList>
            <person name="Serra L."/>
            <person name="Macchietto M."/>
            <person name="Macias-Munoz A."/>
            <person name="McGill C.J."/>
            <person name="Rodriguez I.M."/>
            <person name="Rodriguez B."/>
            <person name="Murad R."/>
            <person name="Mortazavi A."/>
        </authorList>
    </citation>
    <scope>NUCLEOTIDE SEQUENCE [LARGE SCALE GENOMIC DNA]</scope>
    <source>
        <strain evidence="2 3">ALL</strain>
    </source>
</reference>